<evidence type="ECO:0000313" key="3">
    <source>
        <dbReference type="Proteomes" id="UP000011713"/>
    </source>
</evidence>
<dbReference type="EnsemblProtists" id="HpaT806985">
    <property type="protein sequence ID" value="HpaP806985"/>
    <property type="gene ID" value="HpaG806985"/>
</dbReference>
<dbReference type="InParanoid" id="M4BKQ2"/>
<reference evidence="2" key="2">
    <citation type="submission" date="2015-06" db="UniProtKB">
        <authorList>
            <consortium name="EnsemblProtists"/>
        </authorList>
    </citation>
    <scope>IDENTIFICATION</scope>
    <source>
        <strain evidence="2">Emoy2</strain>
    </source>
</reference>
<keyword evidence="3" id="KW-1185">Reference proteome</keyword>
<sequence length="317" mass="35081">MAVAQAATDADLDSSDWTLERPTTSIKCGIKYAGLLVLDGHLAHDHRMHLLKNVHRGWLGMSRTESASQVRWYLEYYVSSSSKTTDLVLEDTWGTRDTVGLAANFLQQTIYVIQQVDDQQHGWRCSKFVPTTVFHRKPVIETATEHLMTLGVFMDEIVDLKIETPASPPLILRYREQHYFVFIHSGIPNGLSGFEAGTDLLESPARYTANHQVGPNNAPAGTADARTPAKGLAEATILQEALPGRVRSPSDDPAPTAVPSQAIVTVESRLVLPALPVTPPLGSRPAPPPDHKRDLSSSPEHVQLQERWYRTNIQRQS</sequence>
<dbReference type="EMBL" id="JH598362">
    <property type="status" value="NOT_ANNOTATED_CDS"/>
    <property type="molecule type" value="Genomic_DNA"/>
</dbReference>
<organism evidence="2 3">
    <name type="scientific">Hyaloperonospora arabidopsidis (strain Emoy2)</name>
    <name type="common">Downy mildew agent</name>
    <name type="synonym">Peronospora arabidopsidis</name>
    <dbReference type="NCBI Taxonomy" id="559515"/>
    <lineage>
        <taxon>Eukaryota</taxon>
        <taxon>Sar</taxon>
        <taxon>Stramenopiles</taxon>
        <taxon>Oomycota</taxon>
        <taxon>Peronosporomycetes</taxon>
        <taxon>Peronosporales</taxon>
        <taxon>Peronosporaceae</taxon>
        <taxon>Hyaloperonospora</taxon>
    </lineage>
</organism>
<evidence type="ECO:0000313" key="2">
    <source>
        <dbReference type="EnsemblProtists" id="HpaP806985"/>
    </source>
</evidence>
<reference evidence="3" key="1">
    <citation type="journal article" date="2010" name="Science">
        <title>Signatures of adaptation to obligate biotrophy in the Hyaloperonospora arabidopsidis genome.</title>
        <authorList>
            <person name="Baxter L."/>
            <person name="Tripathy S."/>
            <person name="Ishaque N."/>
            <person name="Boot N."/>
            <person name="Cabral A."/>
            <person name="Kemen E."/>
            <person name="Thines M."/>
            <person name="Ah-Fong A."/>
            <person name="Anderson R."/>
            <person name="Badejoko W."/>
            <person name="Bittner-Eddy P."/>
            <person name="Boore J.L."/>
            <person name="Chibucos M.C."/>
            <person name="Coates M."/>
            <person name="Dehal P."/>
            <person name="Delehaunty K."/>
            <person name="Dong S."/>
            <person name="Downton P."/>
            <person name="Dumas B."/>
            <person name="Fabro G."/>
            <person name="Fronick C."/>
            <person name="Fuerstenberg S.I."/>
            <person name="Fulton L."/>
            <person name="Gaulin E."/>
            <person name="Govers F."/>
            <person name="Hughes L."/>
            <person name="Humphray S."/>
            <person name="Jiang R.H."/>
            <person name="Judelson H."/>
            <person name="Kamoun S."/>
            <person name="Kyung K."/>
            <person name="Meijer H."/>
            <person name="Minx P."/>
            <person name="Morris P."/>
            <person name="Nelson J."/>
            <person name="Phuntumart V."/>
            <person name="Qutob D."/>
            <person name="Rehmany A."/>
            <person name="Rougon-Cardoso A."/>
            <person name="Ryden P."/>
            <person name="Torto-Alalibo T."/>
            <person name="Studholme D."/>
            <person name="Wang Y."/>
            <person name="Win J."/>
            <person name="Wood J."/>
            <person name="Clifton S.W."/>
            <person name="Rogers J."/>
            <person name="Van den Ackerveken G."/>
            <person name="Jones J.D."/>
            <person name="McDowell J.M."/>
            <person name="Beynon J."/>
            <person name="Tyler B.M."/>
        </authorList>
    </citation>
    <scope>NUCLEOTIDE SEQUENCE [LARGE SCALE GENOMIC DNA]</scope>
    <source>
        <strain evidence="3">Emoy2</strain>
    </source>
</reference>
<protein>
    <submittedName>
        <fullName evidence="2">Uncharacterized protein</fullName>
    </submittedName>
</protein>
<name>M4BKQ2_HYAAE</name>
<dbReference type="HOGENOM" id="CLU_878390_0_0_1"/>
<dbReference type="AlphaFoldDB" id="M4BKQ2"/>
<evidence type="ECO:0000256" key="1">
    <source>
        <dbReference type="SAM" id="MobiDB-lite"/>
    </source>
</evidence>
<dbReference type="VEuPathDB" id="FungiDB:HpaG806985"/>
<accession>M4BKQ2</accession>
<dbReference type="Proteomes" id="UP000011713">
    <property type="component" value="Unassembled WGS sequence"/>
</dbReference>
<proteinExistence type="predicted"/>
<feature type="region of interest" description="Disordered" evidence="1">
    <location>
        <begin position="275"/>
        <end position="317"/>
    </location>
</feature>